<dbReference type="Proteomes" id="UP001501600">
    <property type="component" value="Unassembled WGS sequence"/>
</dbReference>
<sequence length="75" mass="8695">MESRLLIALLIMVAGNLYWWYRYHQAEGDSTIDGREREERLNELQDHWVRFTCVAIVIIMLLAPLIQAALHSGLA</sequence>
<evidence type="ECO:0000256" key="1">
    <source>
        <dbReference type="SAM" id="Phobius"/>
    </source>
</evidence>
<evidence type="ECO:0000313" key="3">
    <source>
        <dbReference type="Proteomes" id="UP001501600"/>
    </source>
</evidence>
<evidence type="ECO:0000313" key="2">
    <source>
        <dbReference type="EMBL" id="GAA5187268.1"/>
    </source>
</evidence>
<dbReference type="RefSeq" id="WP_345315425.1">
    <property type="nucleotide sequence ID" value="NZ_BAABLF010000005.1"/>
</dbReference>
<protein>
    <submittedName>
        <fullName evidence="2">Uncharacterized protein</fullName>
    </submittedName>
</protein>
<feature type="transmembrane region" description="Helical" evidence="1">
    <location>
        <begin position="5"/>
        <end position="21"/>
    </location>
</feature>
<proteinExistence type="predicted"/>
<gene>
    <name evidence="2" type="ORF">GCM10025772_04540</name>
</gene>
<name>A0ABP9RWB9_9GAMM</name>
<keyword evidence="1" id="KW-1133">Transmembrane helix</keyword>
<accession>A0ABP9RWB9</accession>
<keyword evidence="3" id="KW-1185">Reference proteome</keyword>
<feature type="transmembrane region" description="Helical" evidence="1">
    <location>
        <begin position="48"/>
        <end position="70"/>
    </location>
</feature>
<comment type="caution">
    <text evidence="2">The sequence shown here is derived from an EMBL/GenBank/DDBJ whole genome shotgun (WGS) entry which is preliminary data.</text>
</comment>
<keyword evidence="1" id="KW-0472">Membrane</keyword>
<dbReference type="EMBL" id="BAABLF010000005">
    <property type="protein sequence ID" value="GAA5187268.1"/>
    <property type="molecule type" value="Genomic_DNA"/>
</dbReference>
<reference evidence="3" key="1">
    <citation type="journal article" date="2019" name="Int. J. Syst. Evol. Microbiol.">
        <title>The Global Catalogue of Microorganisms (GCM) 10K type strain sequencing project: providing services to taxonomists for standard genome sequencing and annotation.</title>
        <authorList>
            <consortium name="The Broad Institute Genomics Platform"/>
            <consortium name="The Broad Institute Genome Sequencing Center for Infectious Disease"/>
            <person name="Wu L."/>
            <person name="Ma J."/>
        </authorList>
    </citation>
    <scope>NUCLEOTIDE SEQUENCE [LARGE SCALE GENOMIC DNA]</scope>
    <source>
        <strain evidence="3">JCM 18720</strain>
    </source>
</reference>
<organism evidence="2 3">
    <name type="scientific">Ferrimonas gelatinilytica</name>
    <dbReference type="NCBI Taxonomy" id="1255257"/>
    <lineage>
        <taxon>Bacteria</taxon>
        <taxon>Pseudomonadati</taxon>
        <taxon>Pseudomonadota</taxon>
        <taxon>Gammaproteobacteria</taxon>
        <taxon>Alteromonadales</taxon>
        <taxon>Ferrimonadaceae</taxon>
        <taxon>Ferrimonas</taxon>
    </lineage>
</organism>
<keyword evidence="1" id="KW-0812">Transmembrane</keyword>